<accession>A0ABR7TLU8</accession>
<keyword evidence="3" id="KW-1185">Reference proteome</keyword>
<dbReference type="Pfam" id="PF22016">
    <property type="entry name" value="DUF6933"/>
    <property type="match status" value="1"/>
</dbReference>
<feature type="domain" description="DUF6933" evidence="1">
    <location>
        <begin position="4"/>
        <end position="158"/>
    </location>
</feature>
<gene>
    <name evidence="2" type="ORF">ICL07_06600</name>
</gene>
<protein>
    <recommendedName>
        <fullName evidence="1">DUF6933 domain-containing protein</fullName>
    </recommendedName>
</protein>
<evidence type="ECO:0000313" key="3">
    <source>
        <dbReference type="Proteomes" id="UP000659124"/>
    </source>
</evidence>
<proteinExistence type="predicted"/>
<dbReference type="RefSeq" id="WP_188087126.1">
    <property type="nucleotide sequence ID" value="NZ_JACVFC010000001.1"/>
</dbReference>
<dbReference type="InterPro" id="IPR053864">
    <property type="entry name" value="DUF6933"/>
</dbReference>
<dbReference type="Proteomes" id="UP000659124">
    <property type="component" value="Unassembled WGS sequence"/>
</dbReference>
<comment type="caution">
    <text evidence="2">The sequence shown here is derived from an EMBL/GenBank/DDBJ whole genome shotgun (WGS) entry which is preliminary data.</text>
</comment>
<sequence length="173" mass="19844">MPVIFHAVQKLLNTSRLKTVQYVSKGAEGQLLHSWYATLLNTGFSGKLLVMYVHEPSLLTVVCRGKTIGGTWEEFLGRLPALLKKAGFPEKQIEWEISLMDSYVVAKTSSRSMRSYMTQMMLVFEGPYASYEGILLERLEENILDYPYSTPGKAKRYNTAGDYWREYWSAQHL</sequence>
<name>A0ABR7TLU8_9BACT</name>
<evidence type="ECO:0000313" key="2">
    <source>
        <dbReference type="EMBL" id="MBC9930039.1"/>
    </source>
</evidence>
<organism evidence="2 3">
    <name type="scientific">Chitinophaga qingshengii</name>
    <dbReference type="NCBI Taxonomy" id="1569794"/>
    <lineage>
        <taxon>Bacteria</taxon>
        <taxon>Pseudomonadati</taxon>
        <taxon>Bacteroidota</taxon>
        <taxon>Chitinophagia</taxon>
        <taxon>Chitinophagales</taxon>
        <taxon>Chitinophagaceae</taxon>
        <taxon>Chitinophaga</taxon>
    </lineage>
</organism>
<evidence type="ECO:0000259" key="1">
    <source>
        <dbReference type="Pfam" id="PF22016"/>
    </source>
</evidence>
<dbReference type="EMBL" id="JACVFC010000001">
    <property type="protein sequence ID" value="MBC9930039.1"/>
    <property type="molecule type" value="Genomic_DNA"/>
</dbReference>
<reference evidence="2 3" key="1">
    <citation type="submission" date="2020-09" db="EMBL/GenBank/DDBJ databases">
        <title>Genome sequences of type strains of Chitinophaga qingshengii and Chitinophaga varians.</title>
        <authorList>
            <person name="Kittiwongwattana C."/>
        </authorList>
    </citation>
    <scope>NUCLEOTIDE SEQUENCE [LARGE SCALE GENOMIC DNA]</scope>
    <source>
        <strain evidence="2 3">JCM 30026</strain>
    </source>
</reference>